<dbReference type="Proteomes" id="UP001295423">
    <property type="component" value="Unassembled WGS sequence"/>
</dbReference>
<dbReference type="EMBL" id="CAKOGP040001803">
    <property type="protein sequence ID" value="CAJ1952242.1"/>
    <property type="molecule type" value="Genomic_DNA"/>
</dbReference>
<comment type="caution">
    <text evidence="3">The sequence shown here is derived from an EMBL/GenBank/DDBJ whole genome shotgun (WGS) entry which is preliminary data.</text>
</comment>
<gene>
    <name evidence="3" type="ORF">CYCCA115_LOCUS13454</name>
</gene>
<feature type="compositionally biased region" description="Polar residues" evidence="1">
    <location>
        <begin position="513"/>
        <end position="539"/>
    </location>
</feature>
<protein>
    <recommendedName>
        <fullName evidence="2">DUF6824 domain-containing protein</fullName>
    </recommendedName>
</protein>
<evidence type="ECO:0000256" key="1">
    <source>
        <dbReference type="SAM" id="MobiDB-lite"/>
    </source>
</evidence>
<feature type="compositionally biased region" description="Low complexity" evidence="1">
    <location>
        <begin position="51"/>
        <end position="79"/>
    </location>
</feature>
<feature type="region of interest" description="Disordered" evidence="1">
    <location>
        <begin position="502"/>
        <end position="539"/>
    </location>
</feature>
<accession>A0AAD2FU74</accession>
<evidence type="ECO:0000313" key="4">
    <source>
        <dbReference type="Proteomes" id="UP001295423"/>
    </source>
</evidence>
<keyword evidence="4" id="KW-1185">Reference proteome</keyword>
<feature type="region of interest" description="Disordered" evidence="1">
    <location>
        <begin position="243"/>
        <end position="313"/>
    </location>
</feature>
<name>A0AAD2FU74_9STRA</name>
<evidence type="ECO:0000313" key="3">
    <source>
        <dbReference type="EMBL" id="CAJ1952242.1"/>
    </source>
</evidence>
<dbReference type="InterPro" id="IPR049227">
    <property type="entry name" value="DUF6824"/>
</dbReference>
<dbReference type="Pfam" id="PF20710">
    <property type="entry name" value="DUF6824"/>
    <property type="match status" value="1"/>
</dbReference>
<sequence length="539" mass="58090">MEVLKVQQVKLTPDNGAIATARKIEKAKEPTEAPAVAEFLLALAHSHPDGSDSPSSNARKASTAPKTTVSTPPTATVTTNMTKKLGGKIVNRPNGAPVRARPLPEYLTLTRIPPLLFAEKLLRHENVPLEHYFPDQFDVEVANYQPSDHDIICGRGRGNFSHIGNQKLLDIIRERQDDYLKSNKRGKGALGKQILLEILMNGGRFIKLKDKDQQVWRVLSHKDVNTKIMHCIRDQINFQRKQTLAPAAGDEETKGTKNTLDASSFPPAKRMKSGAKKLSSYLKMKYNDGDDQEGGDKSVPITPKEKADRALSQASSFAADLQGLQAPRVGAADRSLAEAMLARSQAEKAETKSSELAGARMDASRFEEGDDMASLLAHQKHAFSMGSGMQPGLHNLIAKKEAELAALRAAMMGDSGMGGMMSYSSLMPQLGPSALDRHNMILARAELAAHGLRDPLADRLRLANMMNQDAMMADHLRQVAMQRGGMAGHPLASLFGGLSSQSQHLPDVHSGAGISSSEGDAAASATSTGPKEATTCSTI</sequence>
<organism evidence="3 4">
    <name type="scientific">Cylindrotheca closterium</name>
    <dbReference type="NCBI Taxonomy" id="2856"/>
    <lineage>
        <taxon>Eukaryota</taxon>
        <taxon>Sar</taxon>
        <taxon>Stramenopiles</taxon>
        <taxon>Ochrophyta</taxon>
        <taxon>Bacillariophyta</taxon>
        <taxon>Bacillariophyceae</taxon>
        <taxon>Bacillariophycidae</taxon>
        <taxon>Bacillariales</taxon>
        <taxon>Bacillariaceae</taxon>
        <taxon>Cylindrotheca</taxon>
    </lineage>
</organism>
<feature type="region of interest" description="Disordered" evidence="1">
    <location>
        <begin position="45"/>
        <end position="79"/>
    </location>
</feature>
<proteinExistence type="predicted"/>
<dbReference type="AlphaFoldDB" id="A0AAD2FU74"/>
<feature type="domain" description="DUF6824" evidence="2">
    <location>
        <begin position="150"/>
        <end position="234"/>
    </location>
</feature>
<reference evidence="3" key="1">
    <citation type="submission" date="2023-08" db="EMBL/GenBank/DDBJ databases">
        <authorList>
            <person name="Audoor S."/>
            <person name="Bilcke G."/>
        </authorList>
    </citation>
    <scope>NUCLEOTIDE SEQUENCE</scope>
</reference>
<evidence type="ECO:0000259" key="2">
    <source>
        <dbReference type="Pfam" id="PF20710"/>
    </source>
</evidence>